<evidence type="ECO:0000256" key="2">
    <source>
        <dbReference type="SAM" id="Phobius"/>
    </source>
</evidence>
<gene>
    <name evidence="4" type="ORF">WICMUC_000471</name>
</gene>
<feature type="compositionally biased region" description="Basic and acidic residues" evidence="1">
    <location>
        <begin position="179"/>
        <end position="205"/>
    </location>
</feature>
<dbReference type="CDD" id="cd22573">
    <property type="entry name" value="RMP1_RBD"/>
    <property type="match status" value="1"/>
</dbReference>
<protein>
    <recommendedName>
        <fullName evidence="3">RNase MRP protein 1 RNA binding domain-containing protein</fullName>
    </recommendedName>
</protein>
<name>A0A9P8TIM3_9ASCO</name>
<accession>A0A9P8TIM3</accession>
<dbReference type="GO" id="GO:0000172">
    <property type="term" value="C:ribonuclease MRP complex"/>
    <property type="evidence" value="ECO:0007669"/>
    <property type="project" value="InterPro"/>
</dbReference>
<organism evidence="4 5">
    <name type="scientific">Wickerhamomyces mucosus</name>
    <dbReference type="NCBI Taxonomy" id="1378264"/>
    <lineage>
        <taxon>Eukaryota</taxon>
        <taxon>Fungi</taxon>
        <taxon>Dikarya</taxon>
        <taxon>Ascomycota</taxon>
        <taxon>Saccharomycotina</taxon>
        <taxon>Saccharomycetes</taxon>
        <taxon>Phaffomycetales</taxon>
        <taxon>Wickerhamomycetaceae</taxon>
        <taxon>Wickerhamomyces</taxon>
    </lineage>
</organism>
<sequence length="236" mass="27533">MSSIIPKENRELLEREYNLIRLLHHRNKNQHRVAVWWKNLNSLKRYLTKLLPLLNRKPNQFNINKALKIAKFLKNHIVKACFRSFNEIIALGQFITLGMTLLGLLARVNHELLQIRGINETIADSINTVKNTENFDLGPDSDLGEELGEVIEEVRLEERSFLKRVHIDDDLQKRKKKPEKQNKLKEKSSKSSDFLRESNNKKELFPSKLSKVSNGLGEKEKKKKKKKRSAIDDIFG</sequence>
<reference evidence="4" key="2">
    <citation type="submission" date="2021-01" db="EMBL/GenBank/DDBJ databases">
        <authorList>
            <person name="Schikora-Tamarit M.A."/>
        </authorList>
    </citation>
    <scope>NUCLEOTIDE SEQUENCE</scope>
    <source>
        <strain evidence="4">CBS6341</strain>
    </source>
</reference>
<dbReference type="EMBL" id="JAEUBF010000152">
    <property type="protein sequence ID" value="KAH3680206.1"/>
    <property type="molecule type" value="Genomic_DNA"/>
</dbReference>
<feature type="domain" description="RNase MRP protein 1 RNA binding" evidence="3">
    <location>
        <begin position="19"/>
        <end position="107"/>
    </location>
</feature>
<keyword evidence="2" id="KW-0812">Transmembrane</keyword>
<dbReference type="GO" id="GO:0000294">
    <property type="term" value="P:nuclear-transcribed mRNA catabolic process, RNase MRP-dependent"/>
    <property type="evidence" value="ECO:0007669"/>
    <property type="project" value="TreeGrafter"/>
</dbReference>
<keyword evidence="2" id="KW-1133">Transmembrane helix</keyword>
<feature type="region of interest" description="Disordered" evidence="1">
    <location>
        <begin position="172"/>
        <end position="236"/>
    </location>
</feature>
<reference evidence="4" key="1">
    <citation type="journal article" date="2021" name="Open Biol.">
        <title>Shared evolutionary footprints suggest mitochondrial oxidative damage underlies multiple complex I losses in fungi.</title>
        <authorList>
            <person name="Schikora-Tamarit M.A."/>
            <person name="Marcet-Houben M."/>
            <person name="Nosek J."/>
            <person name="Gabaldon T."/>
        </authorList>
    </citation>
    <scope>NUCLEOTIDE SEQUENCE</scope>
    <source>
        <strain evidence="4">CBS6341</strain>
    </source>
</reference>
<dbReference type="AlphaFoldDB" id="A0A9P8TIM3"/>
<dbReference type="PANTHER" id="PTHR37792">
    <property type="entry name" value="RIBONUCLEASE MRP PROTEIN SUBUNIT RMP1"/>
    <property type="match status" value="1"/>
</dbReference>
<evidence type="ECO:0000313" key="5">
    <source>
        <dbReference type="Proteomes" id="UP000769528"/>
    </source>
</evidence>
<dbReference type="PANTHER" id="PTHR37792:SF1">
    <property type="entry name" value="RIBONUCLEASE MRP PROTEIN SUBUNIT RMP1"/>
    <property type="match status" value="1"/>
</dbReference>
<keyword evidence="2" id="KW-0472">Membrane</keyword>
<dbReference type="OrthoDB" id="5414547at2759"/>
<dbReference type="GO" id="GO:0000466">
    <property type="term" value="P:maturation of 5.8S rRNA from tricistronic rRNA transcript (SSU-rRNA, 5.8S rRNA, LSU-rRNA)"/>
    <property type="evidence" value="ECO:0007669"/>
    <property type="project" value="TreeGrafter"/>
</dbReference>
<evidence type="ECO:0000259" key="3">
    <source>
        <dbReference type="Pfam" id="PF20945"/>
    </source>
</evidence>
<evidence type="ECO:0000256" key="1">
    <source>
        <dbReference type="SAM" id="MobiDB-lite"/>
    </source>
</evidence>
<comment type="caution">
    <text evidence="4">The sequence shown here is derived from an EMBL/GenBank/DDBJ whole genome shotgun (WGS) entry which is preliminary data.</text>
</comment>
<dbReference type="Pfam" id="PF20945">
    <property type="entry name" value="RMP1"/>
    <property type="match status" value="1"/>
</dbReference>
<proteinExistence type="predicted"/>
<evidence type="ECO:0000313" key="4">
    <source>
        <dbReference type="EMBL" id="KAH3680206.1"/>
    </source>
</evidence>
<dbReference type="Proteomes" id="UP000769528">
    <property type="component" value="Unassembled WGS sequence"/>
</dbReference>
<dbReference type="GO" id="GO:0042134">
    <property type="term" value="F:rRNA primary transcript binding"/>
    <property type="evidence" value="ECO:0007669"/>
    <property type="project" value="InterPro"/>
</dbReference>
<dbReference type="InterPro" id="IPR047205">
    <property type="entry name" value="RMP1"/>
</dbReference>
<keyword evidence="5" id="KW-1185">Reference proteome</keyword>
<dbReference type="InterPro" id="IPR047204">
    <property type="entry name" value="RMP1_RBD"/>
</dbReference>
<feature type="transmembrane region" description="Helical" evidence="2">
    <location>
        <begin position="88"/>
        <end position="106"/>
    </location>
</feature>